<dbReference type="EMBL" id="JAFCMP010000201">
    <property type="protein sequence ID" value="KAG5183555.1"/>
    <property type="molecule type" value="Genomic_DNA"/>
</dbReference>
<organism evidence="1 2">
    <name type="scientific">Tribonema minus</name>
    <dbReference type="NCBI Taxonomy" id="303371"/>
    <lineage>
        <taxon>Eukaryota</taxon>
        <taxon>Sar</taxon>
        <taxon>Stramenopiles</taxon>
        <taxon>Ochrophyta</taxon>
        <taxon>PX clade</taxon>
        <taxon>Xanthophyceae</taxon>
        <taxon>Tribonematales</taxon>
        <taxon>Tribonemataceae</taxon>
        <taxon>Tribonema</taxon>
    </lineage>
</organism>
<sequence>LQSVDFTTALLMTRELANAIVPARVENAFQIDAFNLAIGLRMVEGSEWLNISWHPQGARCHIGPAPPKGKEQQSYSFSQQLRTLLKGLTLVSVALAAPFERVVAFSFAQRLTDAPTHK</sequence>
<reference evidence="1" key="1">
    <citation type="submission" date="2021-02" db="EMBL/GenBank/DDBJ databases">
        <title>First Annotated Genome of the Yellow-green Alga Tribonema minus.</title>
        <authorList>
            <person name="Mahan K.M."/>
        </authorList>
    </citation>
    <scope>NUCLEOTIDE SEQUENCE</scope>
    <source>
        <strain evidence="1">UTEX B ZZ1240</strain>
    </source>
</reference>
<dbReference type="Gene3D" id="2.30.310.10">
    <property type="entry name" value="ibrinogen binding protein from staphylococcus aureus domain"/>
    <property type="match status" value="1"/>
</dbReference>
<proteinExistence type="predicted"/>
<keyword evidence="2" id="KW-1185">Reference proteome</keyword>
<evidence type="ECO:0000313" key="2">
    <source>
        <dbReference type="Proteomes" id="UP000664859"/>
    </source>
</evidence>
<dbReference type="OrthoDB" id="436717at2759"/>
<feature type="non-terminal residue" evidence="1">
    <location>
        <position position="118"/>
    </location>
</feature>
<protein>
    <submittedName>
        <fullName evidence="1">Fibronectin-binding protein A N-terminus-domain-containing protein</fullName>
    </submittedName>
</protein>
<dbReference type="Pfam" id="PF05833">
    <property type="entry name" value="NFACT_N"/>
    <property type="match status" value="1"/>
</dbReference>
<dbReference type="AlphaFoldDB" id="A0A835YY55"/>
<feature type="non-terminal residue" evidence="1">
    <location>
        <position position="1"/>
    </location>
</feature>
<dbReference type="Proteomes" id="UP000664859">
    <property type="component" value="Unassembled WGS sequence"/>
</dbReference>
<gene>
    <name evidence="1" type="ORF">JKP88DRAFT_133303</name>
</gene>
<accession>A0A835YY55</accession>
<evidence type="ECO:0000313" key="1">
    <source>
        <dbReference type="EMBL" id="KAG5183555.1"/>
    </source>
</evidence>
<comment type="caution">
    <text evidence="1">The sequence shown here is derived from an EMBL/GenBank/DDBJ whole genome shotgun (WGS) entry which is preliminary data.</text>
</comment>
<name>A0A835YY55_9STRA</name>